<dbReference type="Proteomes" id="UP000645257">
    <property type="component" value="Unassembled WGS sequence"/>
</dbReference>
<keyword evidence="12" id="KW-1185">Reference proteome</keyword>
<dbReference type="InterPro" id="IPR022792">
    <property type="entry name" value="T2SS_protein-GspN"/>
</dbReference>
<name>A0A918NYY9_9NEIS</name>
<sequence>MKWIKPALLVLAALAGFVAALPASWLSWPVERATGGRWNLSSAEGTVWNGRGQFVFTDKELGSLPMSVVEWHFQGKRLLQGKLAWEVGSEGEKGVWQAGWRGWQIERARFSLPMAAVARLSPEWKSAGLGGQLVVSSDRFSANEETLSGNVRVEWHAATSSLTRVAPFGSYALDVAGNGKSLVLHVGTLDGDLMIEGNGQWQAGAPMLLSGVAESRPERFEVLKPLLLMLGQPNGNNGVNWQLRSAR</sequence>
<evidence type="ECO:0000256" key="9">
    <source>
        <dbReference type="ARBA" id="ARBA00023136"/>
    </source>
</evidence>
<dbReference type="EMBL" id="BMYX01000003">
    <property type="protein sequence ID" value="GGY08086.1"/>
    <property type="molecule type" value="Genomic_DNA"/>
</dbReference>
<protein>
    <recommendedName>
        <fullName evidence="3">Type II secretion system protein N</fullName>
    </recommendedName>
    <alternativeName>
        <fullName evidence="10">General secretion pathway protein N</fullName>
    </alternativeName>
</protein>
<organism evidence="11 12">
    <name type="scientific">Paludibacterium paludis</name>
    <dbReference type="NCBI Taxonomy" id="1225769"/>
    <lineage>
        <taxon>Bacteria</taxon>
        <taxon>Pseudomonadati</taxon>
        <taxon>Pseudomonadota</taxon>
        <taxon>Betaproteobacteria</taxon>
        <taxon>Neisseriales</taxon>
        <taxon>Chromobacteriaceae</taxon>
        <taxon>Paludibacterium</taxon>
    </lineage>
</organism>
<comment type="caution">
    <text evidence="11">The sequence shown here is derived from an EMBL/GenBank/DDBJ whole genome shotgun (WGS) entry which is preliminary data.</text>
</comment>
<dbReference type="AlphaFoldDB" id="A0A918NYY9"/>
<keyword evidence="7" id="KW-0812">Transmembrane</keyword>
<evidence type="ECO:0000256" key="10">
    <source>
        <dbReference type="ARBA" id="ARBA00030772"/>
    </source>
</evidence>
<gene>
    <name evidence="11" type="primary">gspN</name>
    <name evidence="11" type="ORF">GCM10011289_08380</name>
</gene>
<evidence type="ECO:0000256" key="7">
    <source>
        <dbReference type="ARBA" id="ARBA00022692"/>
    </source>
</evidence>
<evidence type="ECO:0000313" key="12">
    <source>
        <dbReference type="Proteomes" id="UP000645257"/>
    </source>
</evidence>
<evidence type="ECO:0000256" key="6">
    <source>
        <dbReference type="ARBA" id="ARBA00022519"/>
    </source>
</evidence>
<evidence type="ECO:0000256" key="5">
    <source>
        <dbReference type="ARBA" id="ARBA00022475"/>
    </source>
</evidence>
<reference evidence="11" key="2">
    <citation type="submission" date="2020-09" db="EMBL/GenBank/DDBJ databases">
        <authorList>
            <person name="Sun Q."/>
            <person name="Kim S."/>
        </authorList>
    </citation>
    <scope>NUCLEOTIDE SEQUENCE</scope>
    <source>
        <strain evidence="11">KCTC 32182</strain>
    </source>
</reference>
<keyword evidence="5" id="KW-1003">Cell membrane</keyword>
<evidence type="ECO:0000256" key="8">
    <source>
        <dbReference type="ARBA" id="ARBA00022927"/>
    </source>
</evidence>
<dbReference type="GO" id="GO:0005886">
    <property type="term" value="C:plasma membrane"/>
    <property type="evidence" value="ECO:0007669"/>
    <property type="project" value="UniProtKB-SubCell"/>
</dbReference>
<dbReference type="RefSeq" id="WP_189531529.1">
    <property type="nucleotide sequence ID" value="NZ_BMYX01000003.1"/>
</dbReference>
<comment type="subcellular location">
    <subcellularLocation>
        <location evidence="1">Cell inner membrane</location>
    </subcellularLocation>
</comment>
<evidence type="ECO:0000256" key="4">
    <source>
        <dbReference type="ARBA" id="ARBA00022448"/>
    </source>
</evidence>
<proteinExistence type="inferred from homology"/>
<keyword evidence="8" id="KW-0653">Protein transport</keyword>
<dbReference type="GO" id="GO:0015628">
    <property type="term" value="P:protein secretion by the type II secretion system"/>
    <property type="evidence" value="ECO:0007669"/>
    <property type="project" value="InterPro"/>
</dbReference>
<comment type="similarity">
    <text evidence="2">Belongs to the GSP N family.</text>
</comment>
<reference evidence="11" key="1">
    <citation type="journal article" date="2014" name="Int. J. Syst. Evol. Microbiol.">
        <title>Complete genome sequence of Corynebacterium casei LMG S-19264T (=DSM 44701T), isolated from a smear-ripened cheese.</title>
        <authorList>
            <consortium name="US DOE Joint Genome Institute (JGI-PGF)"/>
            <person name="Walter F."/>
            <person name="Albersmeier A."/>
            <person name="Kalinowski J."/>
            <person name="Ruckert C."/>
        </authorList>
    </citation>
    <scope>NUCLEOTIDE SEQUENCE</scope>
    <source>
        <strain evidence="11">KCTC 32182</strain>
    </source>
</reference>
<keyword evidence="6" id="KW-0997">Cell inner membrane</keyword>
<dbReference type="GO" id="GO:0015627">
    <property type="term" value="C:type II protein secretion system complex"/>
    <property type="evidence" value="ECO:0007669"/>
    <property type="project" value="InterPro"/>
</dbReference>
<evidence type="ECO:0000313" key="11">
    <source>
        <dbReference type="EMBL" id="GGY08086.1"/>
    </source>
</evidence>
<evidence type="ECO:0000256" key="2">
    <source>
        <dbReference type="ARBA" id="ARBA00007208"/>
    </source>
</evidence>
<keyword evidence="9" id="KW-0472">Membrane</keyword>
<evidence type="ECO:0000256" key="1">
    <source>
        <dbReference type="ARBA" id="ARBA00004533"/>
    </source>
</evidence>
<accession>A0A918NYY9</accession>
<dbReference type="Pfam" id="PF01203">
    <property type="entry name" value="T2SSN"/>
    <property type="match status" value="1"/>
</dbReference>
<evidence type="ECO:0000256" key="3">
    <source>
        <dbReference type="ARBA" id="ARBA00021563"/>
    </source>
</evidence>
<keyword evidence="4" id="KW-0813">Transport</keyword>